<dbReference type="Gene3D" id="3.40.50.1820">
    <property type="entry name" value="alpha/beta hydrolase"/>
    <property type="match status" value="1"/>
</dbReference>
<accession>A0A085GAQ2</accession>
<sequence length="268" mass="29763">MNKLFITSTSMAILLLSLSPCQAKGWEKGSFHSEKIDLPYQLYTPEKSSTLLPLVIYLHGTGQAGSDNQAQLYQGENIGPDYFTSPASQSHQATYVLAPQTPAAIRWASTSLAEYDFKQTPITSSMENLLALIDKTVAQHPIDKNRIYLAGLSRGGQGVWYAALLRPDYFAAIVPIAGSGSPEYAQKLIKLPIWVFHGTDDQVTDVNYSRNMVDSIIKQGGSTRYLRYTEIEGGNHESSWLTAHKNSELWQWVSKQNKNNHTSPAITH</sequence>
<dbReference type="eggNOG" id="COG4099">
    <property type="taxonomic scope" value="Bacteria"/>
</dbReference>
<comment type="caution">
    <text evidence="4">The sequence shown here is derived from an EMBL/GenBank/DDBJ whole genome shotgun (WGS) entry which is preliminary data.</text>
</comment>
<dbReference type="InterPro" id="IPR029058">
    <property type="entry name" value="AB_hydrolase_fold"/>
</dbReference>
<keyword evidence="1 2" id="KW-0732">Signal</keyword>
<keyword evidence="4" id="KW-0378">Hydrolase</keyword>
<evidence type="ECO:0000313" key="5">
    <source>
        <dbReference type="Proteomes" id="UP000028640"/>
    </source>
</evidence>
<dbReference type="GO" id="GO:0016787">
    <property type="term" value="F:hydrolase activity"/>
    <property type="evidence" value="ECO:0007669"/>
    <property type="project" value="UniProtKB-KW"/>
</dbReference>
<dbReference type="Pfam" id="PF02230">
    <property type="entry name" value="Abhydrolase_2"/>
    <property type="match status" value="1"/>
</dbReference>
<dbReference type="GeneID" id="78380457"/>
<keyword evidence="5" id="KW-1185">Reference proteome</keyword>
<protein>
    <submittedName>
        <fullName evidence="4">Phospholipase/carboxylesterase</fullName>
        <ecNumber evidence="4">3.-.-.-</ecNumber>
    </submittedName>
</protein>
<feature type="domain" description="Phospholipase/carboxylesterase/thioesterase" evidence="3">
    <location>
        <begin position="53"/>
        <end position="237"/>
    </location>
</feature>
<gene>
    <name evidence="4" type="ORF">GEAM_2119</name>
</gene>
<dbReference type="InterPro" id="IPR050955">
    <property type="entry name" value="Plant_Biomass_Hydrol_Est"/>
</dbReference>
<dbReference type="EMBL" id="JMPJ01000053">
    <property type="protein sequence ID" value="KFC80797.1"/>
    <property type="molecule type" value="Genomic_DNA"/>
</dbReference>
<feature type="chain" id="PRO_5001790926" evidence="2">
    <location>
        <begin position="24"/>
        <end position="268"/>
    </location>
</feature>
<dbReference type="STRING" id="910964.GEAM_2119"/>
<dbReference type="RefSeq" id="WP_034791237.1">
    <property type="nucleotide sequence ID" value="NZ_JMPJ01000053.1"/>
</dbReference>
<evidence type="ECO:0000256" key="1">
    <source>
        <dbReference type="ARBA" id="ARBA00022729"/>
    </source>
</evidence>
<dbReference type="InterPro" id="IPR003140">
    <property type="entry name" value="PLipase/COase/thioEstase"/>
</dbReference>
<dbReference type="PANTHER" id="PTHR43037">
    <property type="entry name" value="UNNAMED PRODUCT-RELATED"/>
    <property type="match status" value="1"/>
</dbReference>
<dbReference type="EC" id="3.-.-.-" evidence="4"/>
<dbReference type="Proteomes" id="UP000028640">
    <property type="component" value="Unassembled WGS sequence"/>
</dbReference>
<dbReference type="AlphaFoldDB" id="A0A085GAQ2"/>
<evidence type="ECO:0000256" key="2">
    <source>
        <dbReference type="SAM" id="SignalP"/>
    </source>
</evidence>
<evidence type="ECO:0000313" key="4">
    <source>
        <dbReference type="EMBL" id="KFC80797.1"/>
    </source>
</evidence>
<reference evidence="4 5" key="1">
    <citation type="submission" date="2014-05" db="EMBL/GenBank/DDBJ databases">
        <title>ATOL: Assembling a taxonomically balanced genome-scale reconstruction of the evolutionary history of the Enterobacteriaceae.</title>
        <authorList>
            <person name="Plunkett G.III."/>
            <person name="Neeno-Eckwall E.C."/>
            <person name="Glasner J.D."/>
            <person name="Perna N.T."/>
        </authorList>
    </citation>
    <scope>NUCLEOTIDE SEQUENCE [LARGE SCALE GENOMIC DNA]</scope>
    <source>
        <strain evidence="4 5">ATCC 33852</strain>
    </source>
</reference>
<feature type="signal peptide" evidence="2">
    <location>
        <begin position="1"/>
        <end position="23"/>
    </location>
</feature>
<dbReference type="PANTHER" id="PTHR43037:SF1">
    <property type="entry name" value="BLL1128 PROTEIN"/>
    <property type="match status" value="1"/>
</dbReference>
<dbReference type="SUPFAM" id="SSF53474">
    <property type="entry name" value="alpha/beta-Hydrolases"/>
    <property type="match status" value="1"/>
</dbReference>
<evidence type="ECO:0000259" key="3">
    <source>
        <dbReference type="Pfam" id="PF02230"/>
    </source>
</evidence>
<name>A0A085GAQ2_EWIA3</name>
<dbReference type="OrthoDB" id="9764953at2"/>
<proteinExistence type="predicted"/>
<organism evidence="4 5">
    <name type="scientific">Ewingella americana (strain ATCC 33852 / DSM 4580 / CCUG 14506 / JCM 5911 / LMG 7869 / NCTC 12157 / CDC 1468-78)</name>
    <dbReference type="NCBI Taxonomy" id="910964"/>
    <lineage>
        <taxon>Bacteria</taxon>
        <taxon>Pseudomonadati</taxon>
        <taxon>Pseudomonadota</taxon>
        <taxon>Gammaproteobacteria</taxon>
        <taxon>Enterobacterales</taxon>
        <taxon>Yersiniaceae</taxon>
        <taxon>Ewingella</taxon>
    </lineage>
</organism>